<comment type="caution">
    <text evidence="1">The sequence shown here is derived from an EMBL/GenBank/DDBJ whole genome shotgun (WGS) entry which is preliminary data.</text>
</comment>
<dbReference type="Proteomes" id="UP000236319">
    <property type="component" value="Unassembled WGS sequence"/>
</dbReference>
<dbReference type="AlphaFoldDB" id="A0A2H6K9H8"/>
<dbReference type="RefSeq" id="XP_028865878.1">
    <property type="nucleotide sequence ID" value="XM_029010045.1"/>
</dbReference>
<keyword evidence="2" id="KW-1185">Reference proteome</keyword>
<dbReference type="EMBL" id="BDSA01000001">
    <property type="protein sequence ID" value="GBE59635.1"/>
    <property type="molecule type" value="Genomic_DNA"/>
</dbReference>
<gene>
    <name evidence="1" type="ORF">BOVATA_011280</name>
</gene>
<accession>A0A2H6K9H8</accession>
<reference evidence="1 2" key="1">
    <citation type="journal article" date="2017" name="BMC Genomics">
        <title>Whole-genome assembly of Babesia ovata and comparative genomics between closely related pathogens.</title>
        <authorList>
            <person name="Yamagishi J."/>
            <person name="Asada M."/>
            <person name="Hakimi H."/>
            <person name="Tanaka T.Q."/>
            <person name="Sugimoto C."/>
            <person name="Kawazu S."/>
        </authorList>
    </citation>
    <scope>NUCLEOTIDE SEQUENCE [LARGE SCALE GENOMIC DNA]</scope>
    <source>
        <strain evidence="1 2">Miyake</strain>
    </source>
</reference>
<evidence type="ECO:0000313" key="2">
    <source>
        <dbReference type="Proteomes" id="UP000236319"/>
    </source>
</evidence>
<organism evidence="1 2">
    <name type="scientific">Babesia ovata</name>
    <dbReference type="NCBI Taxonomy" id="189622"/>
    <lineage>
        <taxon>Eukaryota</taxon>
        <taxon>Sar</taxon>
        <taxon>Alveolata</taxon>
        <taxon>Apicomplexa</taxon>
        <taxon>Aconoidasida</taxon>
        <taxon>Piroplasmida</taxon>
        <taxon>Babesiidae</taxon>
        <taxon>Babesia</taxon>
    </lineage>
</organism>
<dbReference type="VEuPathDB" id="PiroplasmaDB:BOVATA_011280"/>
<evidence type="ECO:0000313" key="1">
    <source>
        <dbReference type="EMBL" id="GBE59635.1"/>
    </source>
</evidence>
<proteinExistence type="predicted"/>
<dbReference type="GeneID" id="39873405"/>
<sequence length="123" mass="13396">MVRYRLREELAAADVAEVKGQRLAHAVLVDDSGGTQVAAHNVKRIHHHKLVRVHGHKGAFAAELNHQRALVAAQGQVGVVTRDAPYLTHGKVHAPLNLVQAAVPQIQVAVLTSSHDQRQPRVM</sequence>
<name>A0A2H6K9H8_9APIC</name>
<protein>
    <submittedName>
        <fullName evidence="1">Aldehyde dehydrogenase, putative</fullName>
    </submittedName>
</protein>